<dbReference type="EMBL" id="CAEY01000645">
    <property type="status" value="NOT_ANNOTATED_CDS"/>
    <property type="molecule type" value="Genomic_DNA"/>
</dbReference>
<accession>T1KWM1</accession>
<dbReference type="PANTHER" id="PTHR13621:SF2">
    <property type="entry name" value="PROLINE-RICH PROTEIN PRCC"/>
    <property type="match status" value="1"/>
</dbReference>
<sequence length="179" mass="20375">MYEYLLLHLFLTQFHGQKLIYLLQTSALKSNDDDETPTSFFSFGDVQSTKQLDANIETIILVVKSKPEAELKYSDVDYNMSTTSIIPSKMKVNNHQLITSMIQIELNVGSYLAGNYELLKSISMESGPTVKGPEPSQLAKYKNQITYLAYQAKQREVDLKNQISNNKFTKAQTRSRYGL</sequence>
<evidence type="ECO:0000313" key="1">
    <source>
        <dbReference type="EnsemblMetazoa" id="tetur24g02120.1"/>
    </source>
</evidence>
<dbReference type="GO" id="GO:0005634">
    <property type="term" value="C:nucleus"/>
    <property type="evidence" value="ECO:0007669"/>
    <property type="project" value="TreeGrafter"/>
</dbReference>
<dbReference type="PANTHER" id="PTHR13621">
    <property type="entry name" value="PROLINE-RICH PROTEIN PRCC"/>
    <property type="match status" value="1"/>
</dbReference>
<reference evidence="2" key="1">
    <citation type="submission" date="2011-08" db="EMBL/GenBank/DDBJ databases">
        <authorList>
            <person name="Rombauts S."/>
        </authorList>
    </citation>
    <scope>NUCLEOTIDE SEQUENCE</scope>
    <source>
        <strain evidence="2">London</strain>
    </source>
</reference>
<name>T1KWM1_TETUR</name>
<dbReference type="Pfam" id="PF10253">
    <property type="entry name" value="PRCC"/>
    <property type="match status" value="1"/>
</dbReference>
<dbReference type="HOGENOM" id="CLU_2609148_0_0_1"/>
<reference evidence="1" key="2">
    <citation type="submission" date="2015-06" db="UniProtKB">
        <authorList>
            <consortium name="EnsemblMetazoa"/>
        </authorList>
    </citation>
    <scope>IDENTIFICATION</scope>
</reference>
<dbReference type="AlphaFoldDB" id="T1KWM1"/>
<dbReference type="InterPro" id="IPR018800">
    <property type="entry name" value="PRCC"/>
</dbReference>
<proteinExistence type="predicted"/>
<evidence type="ECO:0000313" key="2">
    <source>
        <dbReference type="Proteomes" id="UP000015104"/>
    </source>
</evidence>
<keyword evidence="2" id="KW-1185">Reference proteome</keyword>
<dbReference type="EnsemblMetazoa" id="tetur24g02120.1">
    <property type="protein sequence ID" value="tetur24g02120.1"/>
    <property type="gene ID" value="tetur24g02120"/>
</dbReference>
<dbReference type="Proteomes" id="UP000015104">
    <property type="component" value="Unassembled WGS sequence"/>
</dbReference>
<dbReference type="STRING" id="32264.T1KWM1"/>
<protein>
    <submittedName>
        <fullName evidence="1">Uncharacterized protein</fullName>
    </submittedName>
</protein>
<organism evidence="1 2">
    <name type="scientific">Tetranychus urticae</name>
    <name type="common">Two-spotted spider mite</name>
    <dbReference type="NCBI Taxonomy" id="32264"/>
    <lineage>
        <taxon>Eukaryota</taxon>
        <taxon>Metazoa</taxon>
        <taxon>Ecdysozoa</taxon>
        <taxon>Arthropoda</taxon>
        <taxon>Chelicerata</taxon>
        <taxon>Arachnida</taxon>
        <taxon>Acari</taxon>
        <taxon>Acariformes</taxon>
        <taxon>Trombidiformes</taxon>
        <taxon>Prostigmata</taxon>
        <taxon>Eleutherengona</taxon>
        <taxon>Raphignathae</taxon>
        <taxon>Tetranychoidea</taxon>
        <taxon>Tetranychidae</taxon>
        <taxon>Tetranychus</taxon>
    </lineage>
</organism>